<comment type="catalytic activity">
    <reaction evidence="15">
        <text>L-arginyl-L-alpha-amino acid(out) = L-arginyl-L-alpha-amino acid(in)</text>
        <dbReference type="Rhea" id="RHEA:79371"/>
        <dbReference type="ChEBI" id="CHEBI:84315"/>
    </reaction>
</comment>
<evidence type="ECO:0000256" key="25">
    <source>
        <dbReference type="SAM" id="MobiDB-lite"/>
    </source>
</evidence>
<evidence type="ECO:0000256" key="6">
    <source>
        <dbReference type="ARBA" id="ARBA00023136"/>
    </source>
</evidence>
<evidence type="ECO:0000256" key="16">
    <source>
        <dbReference type="ARBA" id="ARBA00044900"/>
    </source>
</evidence>
<feature type="transmembrane region" description="Helical" evidence="26">
    <location>
        <begin position="18"/>
        <end position="35"/>
    </location>
</feature>
<evidence type="ECO:0000256" key="24">
    <source>
        <dbReference type="ARBA" id="ARBA00046376"/>
    </source>
</evidence>
<dbReference type="OrthoDB" id="424834at2759"/>
<gene>
    <name evidence="28" type="ORF">Vbra_17571</name>
</gene>
<evidence type="ECO:0000256" key="18">
    <source>
        <dbReference type="ARBA" id="ARBA00044912"/>
    </source>
</evidence>
<feature type="transmembrane region" description="Helical" evidence="26">
    <location>
        <begin position="181"/>
        <end position="205"/>
    </location>
</feature>
<comment type="catalytic activity">
    <reaction evidence="14">
        <text>L-aspartyl-L-lysine(out) = L-aspartyl-L-lysine(in)</text>
        <dbReference type="Rhea" id="RHEA:79411"/>
        <dbReference type="ChEBI" id="CHEBI:229953"/>
    </reaction>
</comment>
<evidence type="ECO:0000256" key="4">
    <source>
        <dbReference type="ARBA" id="ARBA00022692"/>
    </source>
</evidence>
<feature type="region of interest" description="Disordered" evidence="25">
    <location>
        <begin position="461"/>
        <end position="493"/>
    </location>
</feature>
<evidence type="ECO:0000256" key="7">
    <source>
        <dbReference type="ARBA" id="ARBA00023228"/>
    </source>
</evidence>
<comment type="catalytic activity">
    <reaction evidence="18">
        <text>L-histidyl-L-alpha-amino acid(out) = L-histidyl-L-alpha-amino acid(in)</text>
        <dbReference type="Rhea" id="RHEA:79379"/>
        <dbReference type="ChEBI" id="CHEBI:229964"/>
    </reaction>
</comment>
<evidence type="ECO:0000256" key="19">
    <source>
        <dbReference type="ARBA" id="ARBA00044919"/>
    </source>
</evidence>
<comment type="catalytic activity">
    <reaction evidence="19">
        <text>L-alanyl-L-lysine(out) = L-alanyl-L-lysine(in)</text>
        <dbReference type="Rhea" id="RHEA:79415"/>
        <dbReference type="ChEBI" id="CHEBI:192470"/>
    </reaction>
</comment>
<comment type="catalytic activity">
    <reaction evidence="13">
        <text>L-alpha-aminoacyl-L-lysine(out) = L-alpha-aminoacyl-L-lysine(in)</text>
        <dbReference type="Rhea" id="RHEA:79383"/>
        <dbReference type="ChEBI" id="CHEBI:229966"/>
    </reaction>
</comment>
<evidence type="ECO:0000256" key="12">
    <source>
        <dbReference type="ARBA" id="ARBA00044891"/>
    </source>
</evidence>
<dbReference type="PANTHER" id="PTHR23512">
    <property type="entry name" value="MAJOR FACILITATOR SUPERFAMILY DOMAIN-CONTAINING PROTEIN 1"/>
    <property type="match status" value="1"/>
</dbReference>
<accession>A0A0G4GEL1</accession>
<dbReference type="SUPFAM" id="SSF103473">
    <property type="entry name" value="MFS general substrate transporter"/>
    <property type="match status" value="1"/>
</dbReference>
<evidence type="ECO:0000256" key="26">
    <source>
        <dbReference type="SAM" id="Phobius"/>
    </source>
</evidence>
<comment type="similarity">
    <text evidence="2">Belongs to the major facilitator superfamily.</text>
</comment>
<comment type="function">
    <text evidence="23">Lysosomal dipeptide uniporter that selectively exports lysine, arginine or histidine-containing dipeptides with a net positive charge from the lysosome lumen into the cytosol. Could play a role in a specific type of protein O-glycosylation indirectly regulating macrophages migration and tissue invasion. Also essential for liver homeostasis.</text>
</comment>
<dbReference type="OMA" id="CVLYYSA"/>
<comment type="catalytic activity">
    <reaction evidence="20">
        <text>L-lysyl-glycine(out) = L-lysyl-glycine(in)</text>
        <dbReference type="Rhea" id="RHEA:79407"/>
        <dbReference type="ChEBI" id="CHEBI:191202"/>
    </reaction>
</comment>
<evidence type="ECO:0000256" key="15">
    <source>
        <dbReference type="ARBA" id="ARBA00044899"/>
    </source>
</evidence>
<sequence>MAGLHAGHRTKGDDGTRWGVLALACLIMIGCYYSFDNPAALNESLLDHFSPQLSVSEFEFYFNLLYSVYALPNIFLPLLFGYFIDIMGVRAALVILNAFLVVGQAVVCLGCYVVNMPLMLTGRVCFGLGGESLNVAATVLLMQYFKEREMAMALGMNLCVARGGSVLNDLISPVIATRLGVTSALLFSEVLLILCMLGSVGLVIIDARVERDTDRHNAEIAASVSTHGATETTVASTTTTSSHSHRMSFMEAMRFGPVYWVASMVCLVLYCAILPFNNIASAFLVEEWYYDQPPAQAREHAGQVMSIIFAFSAVASPIFGIVSDKVGKRVGFCFWSSLLVGLAHYLLLHVTPEIPMILLGLGYTVFATVIWPCLGLAVDEHHAGTAYGFATALQNAGLFLVPLQVAYLRAKTGRYVVVEHMFIALSCLAAFFCVWLYYLDSKHGSVLESVEHVECEKEPIYREDLPHSDSTPTQDATPHAASTPGEGNGDDLKAKRTSIFGTQLNSLTRRNADGGTGGEDGVSCVTCHQTVKVQ</sequence>
<evidence type="ECO:0000256" key="21">
    <source>
        <dbReference type="ARBA" id="ARBA00044985"/>
    </source>
</evidence>
<dbReference type="GO" id="GO:0022857">
    <property type="term" value="F:transmembrane transporter activity"/>
    <property type="evidence" value="ECO:0007669"/>
    <property type="project" value="InterPro"/>
</dbReference>
<dbReference type="InParanoid" id="A0A0G4GEL1"/>
<comment type="catalytic activity">
    <reaction evidence="10">
        <text>L-alpha-aminoacyl-L-arginine(out) = L-alpha-aminoacyl-L-arginine(in)</text>
        <dbReference type="Rhea" id="RHEA:79367"/>
        <dbReference type="ChEBI" id="CHEBI:229968"/>
    </reaction>
</comment>
<keyword evidence="29" id="KW-1185">Reference proteome</keyword>
<evidence type="ECO:0000256" key="20">
    <source>
        <dbReference type="ARBA" id="ARBA00044924"/>
    </source>
</evidence>
<feature type="transmembrane region" description="Helical" evidence="26">
    <location>
        <begin position="420"/>
        <end position="439"/>
    </location>
</feature>
<dbReference type="Gene3D" id="1.20.1250.20">
    <property type="entry name" value="MFS general substrate transporter like domains"/>
    <property type="match status" value="2"/>
</dbReference>
<dbReference type="STRING" id="1169540.A0A0G4GEL1"/>
<feature type="transmembrane region" description="Helical" evidence="26">
    <location>
        <begin position="91"/>
        <end position="115"/>
    </location>
</feature>
<dbReference type="PANTHER" id="PTHR23512:SF3">
    <property type="entry name" value="MAJOR FACILITATOR SUPERFAMILY DOMAIN-CONTAINING PROTEIN 1"/>
    <property type="match status" value="1"/>
</dbReference>
<comment type="catalytic activity">
    <reaction evidence="12">
        <text>L-lysyl-L-alpha-amino acid(out) = L-lysyl-L-alpha-amino acid(in)</text>
        <dbReference type="Rhea" id="RHEA:79387"/>
        <dbReference type="ChEBI" id="CHEBI:229965"/>
    </reaction>
</comment>
<evidence type="ECO:0000256" key="23">
    <source>
        <dbReference type="ARBA" id="ARBA00045709"/>
    </source>
</evidence>
<dbReference type="InterPro" id="IPR036259">
    <property type="entry name" value="MFS_trans_sf"/>
</dbReference>
<proteinExistence type="inferred from homology"/>
<evidence type="ECO:0000256" key="5">
    <source>
        <dbReference type="ARBA" id="ARBA00022989"/>
    </source>
</evidence>
<keyword evidence="7" id="KW-0458">Lysosome</keyword>
<feature type="transmembrane region" description="Helical" evidence="26">
    <location>
        <begin position="258"/>
        <end position="284"/>
    </location>
</feature>
<name>A0A0G4GEL1_VITBC</name>
<feature type="transmembrane region" description="Helical" evidence="26">
    <location>
        <begin position="60"/>
        <end position="84"/>
    </location>
</feature>
<evidence type="ECO:0000256" key="1">
    <source>
        <dbReference type="ARBA" id="ARBA00004155"/>
    </source>
</evidence>
<comment type="subcellular location">
    <subcellularLocation>
        <location evidence="1">Lysosome membrane</location>
        <topology evidence="1">Multi-pass membrane protein</topology>
    </subcellularLocation>
</comment>
<dbReference type="InterPro" id="IPR020846">
    <property type="entry name" value="MFS_dom"/>
</dbReference>
<comment type="subunit">
    <text evidence="24">Homodimer. Interacts with lysosomal protein GLMP (via lumenal domain); the interaction starts while both proteins are still in the endoplasmic reticulum and is required for stabilization of MFSD1 in lysosomes but has no direct effect on its targeting to lysosomes or transporter activity.</text>
</comment>
<dbReference type="Pfam" id="PF07690">
    <property type="entry name" value="MFS_1"/>
    <property type="match status" value="1"/>
</dbReference>
<evidence type="ECO:0000256" key="10">
    <source>
        <dbReference type="ARBA" id="ARBA00044881"/>
    </source>
</evidence>
<feature type="domain" description="Major facilitator superfamily (MFS) profile" evidence="27">
    <location>
        <begin position="22"/>
        <end position="442"/>
    </location>
</feature>
<evidence type="ECO:0000256" key="17">
    <source>
        <dbReference type="ARBA" id="ARBA00044903"/>
    </source>
</evidence>
<evidence type="ECO:0000256" key="13">
    <source>
        <dbReference type="ARBA" id="ARBA00044893"/>
    </source>
</evidence>
<dbReference type="VEuPathDB" id="CryptoDB:Vbra_17571"/>
<evidence type="ECO:0000259" key="27">
    <source>
        <dbReference type="PROSITE" id="PS50850"/>
    </source>
</evidence>
<evidence type="ECO:0000256" key="3">
    <source>
        <dbReference type="ARBA" id="ARBA00022448"/>
    </source>
</evidence>
<evidence type="ECO:0000256" key="14">
    <source>
        <dbReference type="ARBA" id="ARBA00044898"/>
    </source>
</evidence>
<feature type="transmembrane region" description="Helical" evidence="26">
    <location>
        <begin position="386"/>
        <end position="408"/>
    </location>
</feature>
<evidence type="ECO:0000313" key="29">
    <source>
        <dbReference type="Proteomes" id="UP000041254"/>
    </source>
</evidence>
<evidence type="ECO:0000256" key="2">
    <source>
        <dbReference type="ARBA" id="ARBA00008335"/>
    </source>
</evidence>
<reference evidence="28 29" key="1">
    <citation type="submission" date="2014-11" db="EMBL/GenBank/DDBJ databases">
        <authorList>
            <person name="Zhu J."/>
            <person name="Qi W."/>
            <person name="Song R."/>
        </authorList>
    </citation>
    <scope>NUCLEOTIDE SEQUENCE [LARGE SCALE GENOMIC DNA]</scope>
</reference>
<keyword evidence="5 26" id="KW-1133">Transmembrane helix</keyword>
<evidence type="ECO:0000256" key="22">
    <source>
        <dbReference type="ARBA" id="ARBA00045018"/>
    </source>
</evidence>
<keyword evidence="6 26" id="KW-0472">Membrane</keyword>
<evidence type="ECO:0000313" key="28">
    <source>
        <dbReference type="EMBL" id="CEM27818.1"/>
    </source>
</evidence>
<comment type="catalytic activity">
    <reaction evidence="16">
        <text>L-lysyl-L-lysine(out) = L-lysyl-L-lysine(in)</text>
        <dbReference type="Rhea" id="RHEA:79403"/>
        <dbReference type="ChEBI" id="CHEBI:229956"/>
    </reaction>
</comment>
<feature type="transmembrane region" description="Helical" evidence="26">
    <location>
        <begin position="330"/>
        <end position="348"/>
    </location>
</feature>
<dbReference type="GO" id="GO:0005765">
    <property type="term" value="C:lysosomal membrane"/>
    <property type="evidence" value="ECO:0007669"/>
    <property type="project" value="UniProtKB-SubCell"/>
</dbReference>
<organism evidence="28 29">
    <name type="scientific">Vitrella brassicaformis (strain CCMP3155)</name>
    <dbReference type="NCBI Taxonomy" id="1169540"/>
    <lineage>
        <taxon>Eukaryota</taxon>
        <taxon>Sar</taxon>
        <taxon>Alveolata</taxon>
        <taxon>Colpodellida</taxon>
        <taxon>Vitrellaceae</taxon>
        <taxon>Vitrella</taxon>
    </lineage>
</organism>
<dbReference type="EMBL" id="CDMY01000644">
    <property type="protein sequence ID" value="CEM27818.1"/>
    <property type="molecule type" value="Genomic_DNA"/>
</dbReference>
<comment type="catalytic activity">
    <reaction evidence="11">
        <text>L-alpha-aminoacyl-L-histidine(out) = L-alpha-aminoacyl-L-histidine(in)</text>
        <dbReference type="Rhea" id="RHEA:79375"/>
        <dbReference type="ChEBI" id="CHEBI:229967"/>
    </reaction>
</comment>
<comment type="catalytic activity">
    <reaction evidence="17">
        <text>L-arginyl-glycine(out) = L-arginyl-glycine(in)</text>
        <dbReference type="Rhea" id="RHEA:79391"/>
        <dbReference type="ChEBI" id="CHEBI:229955"/>
    </reaction>
</comment>
<keyword evidence="3" id="KW-0813">Transport</keyword>
<comment type="catalytic activity">
    <reaction evidence="9">
        <text>L-histidyl-glycine(out) = L-histidyl-glycine(in)</text>
        <dbReference type="Rhea" id="RHEA:79395"/>
        <dbReference type="ChEBI" id="CHEBI:229957"/>
    </reaction>
</comment>
<protein>
    <recommendedName>
        <fullName evidence="21">Lysosomal dipeptide transporter MFSD1</fullName>
    </recommendedName>
    <alternativeName>
        <fullName evidence="22">Major facilitator superfamily domain-containing protein 1</fullName>
    </alternativeName>
</protein>
<dbReference type="InterPro" id="IPR052187">
    <property type="entry name" value="MFSD1"/>
</dbReference>
<keyword evidence="4 26" id="KW-0812">Transmembrane</keyword>
<evidence type="ECO:0000256" key="11">
    <source>
        <dbReference type="ARBA" id="ARBA00044884"/>
    </source>
</evidence>
<feature type="transmembrane region" description="Helical" evidence="26">
    <location>
        <begin position="304"/>
        <end position="323"/>
    </location>
</feature>
<evidence type="ECO:0000256" key="8">
    <source>
        <dbReference type="ARBA" id="ARBA00044876"/>
    </source>
</evidence>
<dbReference type="PROSITE" id="PS50850">
    <property type="entry name" value="MFS"/>
    <property type="match status" value="1"/>
</dbReference>
<feature type="transmembrane region" description="Helical" evidence="26">
    <location>
        <begin position="354"/>
        <end position="374"/>
    </location>
</feature>
<evidence type="ECO:0000256" key="9">
    <source>
        <dbReference type="ARBA" id="ARBA00044878"/>
    </source>
</evidence>
<comment type="catalytic activity">
    <reaction evidence="8">
        <text>L-lysyl-L-alanine(out) = L-lysyl-L-alanine(in)</text>
        <dbReference type="Rhea" id="RHEA:79399"/>
        <dbReference type="ChEBI" id="CHEBI:229954"/>
    </reaction>
</comment>
<dbReference type="Proteomes" id="UP000041254">
    <property type="component" value="Unassembled WGS sequence"/>
</dbReference>
<dbReference type="AlphaFoldDB" id="A0A0G4GEL1"/>
<dbReference type="InterPro" id="IPR011701">
    <property type="entry name" value="MFS"/>
</dbReference>